<keyword evidence="2" id="KW-0472">Membrane</keyword>
<feature type="compositionally biased region" description="Basic and acidic residues" evidence="1">
    <location>
        <begin position="55"/>
        <end position="80"/>
    </location>
</feature>
<dbReference type="OrthoDB" id="4965501at2"/>
<evidence type="ECO:0000313" key="4">
    <source>
        <dbReference type="Proteomes" id="UP000326852"/>
    </source>
</evidence>
<keyword evidence="2" id="KW-1133">Transmembrane helix</keyword>
<evidence type="ECO:0000256" key="2">
    <source>
        <dbReference type="SAM" id="Phobius"/>
    </source>
</evidence>
<dbReference type="Proteomes" id="UP000326852">
    <property type="component" value="Unassembled WGS sequence"/>
</dbReference>
<keyword evidence="4" id="KW-1185">Reference proteome</keyword>
<name>A0A5N6MQX3_9MICC</name>
<dbReference type="AlphaFoldDB" id="A0A5N6MQX3"/>
<feature type="region of interest" description="Disordered" evidence="1">
    <location>
        <begin position="54"/>
        <end position="80"/>
    </location>
</feature>
<accession>A0A5N6MQX3</accession>
<reference evidence="3 4" key="1">
    <citation type="submission" date="2019-08" db="EMBL/GenBank/DDBJ databases">
        <title>Arthrobacter sp. nov., isolated from plateau pika and Tibetan wild ass.</title>
        <authorList>
            <person name="Ge Y."/>
        </authorList>
    </citation>
    <scope>NUCLEOTIDE SEQUENCE [LARGE SCALE GENOMIC DNA]</scope>
    <source>
        <strain evidence="3 4">785</strain>
    </source>
</reference>
<protein>
    <submittedName>
        <fullName evidence="3">Uncharacterized protein</fullName>
    </submittedName>
</protein>
<evidence type="ECO:0000313" key="3">
    <source>
        <dbReference type="EMBL" id="KAD3720527.1"/>
    </source>
</evidence>
<gene>
    <name evidence="3" type="ORF">GD627_06835</name>
</gene>
<comment type="caution">
    <text evidence="3">The sequence shown here is derived from an EMBL/GenBank/DDBJ whole genome shotgun (WGS) entry which is preliminary data.</text>
</comment>
<evidence type="ECO:0000256" key="1">
    <source>
        <dbReference type="SAM" id="MobiDB-lite"/>
    </source>
</evidence>
<proteinExistence type="predicted"/>
<keyword evidence="2" id="KW-0812">Transmembrane</keyword>
<feature type="transmembrane region" description="Helical" evidence="2">
    <location>
        <begin position="25"/>
        <end position="46"/>
    </location>
</feature>
<sequence length="80" mass="8786">MLIQLTGAVLTAAEMAEEHHVELPASPYVYGGAIMAALLLLMLITVSFSNVGNRHTAEPEHIDPQRQFPDKHDHGQAIRD</sequence>
<dbReference type="RefSeq" id="WP_146361755.1">
    <property type="nucleotide sequence ID" value="NZ_VOAL01000002.1"/>
</dbReference>
<dbReference type="EMBL" id="VTFX01000003">
    <property type="protein sequence ID" value="KAD3720527.1"/>
    <property type="molecule type" value="Genomic_DNA"/>
</dbReference>
<organism evidence="3 4">
    <name type="scientific">Arthrobacter yangruifuii</name>
    <dbReference type="NCBI Taxonomy" id="2606616"/>
    <lineage>
        <taxon>Bacteria</taxon>
        <taxon>Bacillati</taxon>
        <taxon>Actinomycetota</taxon>
        <taxon>Actinomycetes</taxon>
        <taxon>Micrococcales</taxon>
        <taxon>Micrococcaceae</taxon>
        <taxon>Arthrobacter</taxon>
    </lineage>
</organism>